<accession>A0A0H3CE91</accession>
<keyword evidence="2" id="KW-1185">Reference proteome</keyword>
<evidence type="ECO:0000313" key="1">
    <source>
        <dbReference type="EMBL" id="ADF60173.1"/>
    </source>
</evidence>
<protein>
    <submittedName>
        <fullName evidence="1">Uncharacterized protein</fullName>
    </submittedName>
</protein>
<dbReference type="EMBL" id="CP001918">
    <property type="protein sequence ID" value="ADF60173.1"/>
    <property type="molecule type" value="Genomic_DNA"/>
</dbReference>
<name>A0A0H3CE91_ENTCC</name>
<dbReference type="Proteomes" id="UP000002363">
    <property type="component" value="Chromosome"/>
</dbReference>
<dbReference type="HOGENOM" id="CLU_3233041_0_0_6"/>
<dbReference type="AlphaFoldDB" id="A0A0H3CE91"/>
<organism evidence="1 2">
    <name type="scientific">Enterobacter cloacae subsp. cloacae (strain ATCC 13047 / DSM 30054 / NBRC 13535 / NCTC 10005 / WDCM 00083 / NCDC 279-56)</name>
    <dbReference type="NCBI Taxonomy" id="716541"/>
    <lineage>
        <taxon>Bacteria</taxon>
        <taxon>Pseudomonadati</taxon>
        <taxon>Pseudomonadota</taxon>
        <taxon>Gammaproteobacteria</taxon>
        <taxon>Enterobacterales</taxon>
        <taxon>Enterobacteriaceae</taxon>
        <taxon>Enterobacter</taxon>
        <taxon>Enterobacter cloacae complex</taxon>
    </lineage>
</organism>
<evidence type="ECO:0000313" key="2">
    <source>
        <dbReference type="Proteomes" id="UP000002363"/>
    </source>
</evidence>
<dbReference type="STRING" id="716541.ECL_00607"/>
<dbReference type="KEGG" id="enc:ECL_00607"/>
<reference evidence="1 2" key="1">
    <citation type="journal article" date="2010" name="J. Bacteriol.">
        <title>Complete genome sequence of Enterobacter cloacae subsp. cloacae type strain ATCC 13047.</title>
        <authorList>
            <person name="Ren Y."/>
            <person name="Ren Y."/>
            <person name="Zhou Z."/>
            <person name="Guo X."/>
            <person name="Li Y."/>
            <person name="Feng L."/>
            <person name="Wang L."/>
        </authorList>
    </citation>
    <scope>NUCLEOTIDE SEQUENCE [LARGE SCALE GENOMIC DNA]</scope>
    <source>
        <strain evidence="2">ATCC 13047 / DSM 30054 / NBRC 13535 / NCTC 10005 / WDCM 00083 / NCDC 279-56</strain>
    </source>
</reference>
<proteinExistence type="predicted"/>
<sequence length="43" mass="4826">MRIGKLFMPMVLTFKMLSGRQSLKRDRFAGGVSVLAFVFCSAK</sequence>
<dbReference type="EnsemblBacteria" id="ADF60173">
    <property type="protein sequence ID" value="ADF60173"/>
    <property type="gene ID" value="ECL_00607"/>
</dbReference>
<gene>
    <name evidence="1" type="ordered locus">ECL_00607</name>
</gene>